<evidence type="ECO:0000256" key="1">
    <source>
        <dbReference type="SAM" id="MobiDB-lite"/>
    </source>
</evidence>
<evidence type="ECO:0000313" key="3">
    <source>
        <dbReference type="EMBL" id="KKW93955.1"/>
    </source>
</evidence>
<keyword evidence="4" id="KW-1185">Reference proteome</keyword>
<dbReference type="AlphaFoldDB" id="A0A0M3AVT4"/>
<feature type="domain" description="Bbp19-like phage" evidence="2">
    <location>
        <begin position="11"/>
        <end position="58"/>
    </location>
</feature>
<gene>
    <name evidence="3" type="ORF">YP76_04790</name>
</gene>
<dbReference type="STRING" id="56193.YP76_04790"/>
<dbReference type="InterPro" id="IPR057447">
    <property type="entry name" value="Bbp19-like_phage"/>
</dbReference>
<dbReference type="Pfam" id="PF25181">
    <property type="entry name" value="Phage_Bbp19"/>
    <property type="match status" value="1"/>
</dbReference>
<dbReference type="PATRIC" id="fig|56193.3.peg.990"/>
<organism evidence="3 4">
    <name type="scientific">Sphingobium chungbukense</name>
    <dbReference type="NCBI Taxonomy" id="56193"/>
    <lineage>
        <taxon>Bacteria</taxon>
        <taxon>Pseudomonadati</taxon>
        <taxon>Pseudomonadota</taxon>
        <taxon>Alphaproteobacteria</taxon>
        <taxon>Sphingomonadales</taxon>
        <taxon>Sphingomonadaceae</taxon>
        <taxon>Sphingobium</taxon>
    </lineage>
</organism>
<evidence type="ECO:0000313" key="4">
    <source>
        <dbReference type="Proteomes" id="UP000033874"/>
    </source>
</evidence>
<comment type="caution">
    <text evidence="3">The sequence shown here is derived from an EMBL/GenBank/DDBJ whole genome shotgun (WGS) entry which is preliminary data.</text>
</comment>
<sequence>MKPNQLDLDMQQLMATPAFRRFLLQMYRDAGIGIPANGADATLLAYREARRSLGLDIFRQAARGLPRGTIEQVLVRVLSEANPKETENATPQEDTDSE</sequence>
<name>A0A0M3AVT4_9SPHN</name>
<feature type="region of interest" description="Disordered" evidence="1">
    <location>
        <begin position="79"/>
        <end position="98"/>
    </location>
</feature>
<evidence type="ECO:0000259" key="2">
    <source>
        <dbReference type="Pfam" id="PF25181"/>
    </source>
</evidence>
<accession>A0A0M3AVT4</accession>
<dbReference type="RefSeq" id="WP_046762389.1">
    <property type="nucleotide sequence ID" value="NZ_LBIC01000001.1"/>
</dbReference>
<reference evidence="3 4" key="1">
    <citation type="submission" date="2015-04" db="EMBL/GenBank/DDBJ databases">
        <title>Genome sequence of aromatic hydrocarbons-degrading Sphingobium chungbukense DJ77.</title>
        <authorList>
            <person name="Kim Y.-C."/>
            <person name="Chae J.-C."/>
        </authorList>
    </citation>
    <scope>NUCLEOTIDE SEQUENCE [LARGE SCALE GENOMIC DNA]</scope>
    <source>
        <strain evidence="3 4">DJ77</strain>
    </source>
</reference>
<proteinExistence type="predicted"/>
<dbReference type="EMBL" id="LBIC01000001">
    <property type="protein sequence ID" value="KKW93955.1"/>
    <property type="molecule type" value="Genomic_DNA"/>
</dbReference>
<dbReference type="Proteomes" id="UP000033874">
    <property type="component" value="Unassembled WGS sequence"/>
</dbReference>
<protein>
    <recommendedName>
        <fullName evidence="2">Bbp19-like phage domain-containing protein</fullName>
    </recommendedName>
</protein>